<organism evidence="1 2">
    <name type="scientific">Syncephalis pseudoplumigaleata</name>
    <dbReference type="NCBI Taxonomy" id="1712513"/>
    <lineage>
        <taxon>Eukaryota</taxon>
        <taxon>Fungi</taxon>
        <taxon>Fungi incertae sedis</taxon>
        <taxon>Zoopagomycota</taxon>
        <taxon>Zoopagomycotina</taxon>
        <taxon>Zoopagomycetes</taxon>
        <taxon>Zoopagales</taxon>
        <taxon>Piptocephalidaceae</taxon>
        <taxon>Syncephalis</taxon>
    </lineage>
</organism>
<dbReference type="Pfam" id="PF09729">
    <property type="entry name" value="Gti1_Pac2"/>
    <property type="match status" value="1"/>
</dbReference>
<dbReference type="InterPro" id="IPR018608">
    <property type="entry name" value="Gti1/Pac2"/>
</dbReference>
<dbReference type="AlphaFoldDB" id="A0A4P9Z1R5"/>
<feature type="non-terminal residue" evidence="1">
    <location>
        <position position="86"/>
    </location>
</feature>
<dbReference type="Proteomes" id="UP000278143">
    <property type="component" value="Unassembled WGS sequence"/>
</dbReference>
<protein>
    <submittedName>
        <fullName evidence="1">Gluconate transport inducer 1/Pac2</fullName>
    </submittedName>
</protein>
<keyword evidence="2" id="KW-1185">Reference proteome</keyword>
<dbReference type="OrthoDB" id="5572844at2759"/>
<evidence type="ECO:0000313" key="1">
    <source>
        <dbReference type="EMBL" id="RKP26384.1"/>
    </source>
</evidence>
<evidence type="ECO:0000313" key="2">
    <source>
        <dbReference type="Proteomes" id="UP000278143"/>
    </source>
</evidence>
<reference evidence="2" key="1">
    <citation type="journal article" date="2018" name="Nat. Microbiol.">
        <title>Leveraging single-cell genomics to expand the fungal tree of life.</title>
        <authorList>
            <person name="Ahrendt S.R."/>
            <person name="Quandt C.A."/>
            <person name="Ciobanu D."/>
            <person name="Clum A."/>
            <person name="Salamov A."/>
            <person name="Andreopoulos B."/>
            <person name="Cheng J.F."/>
            <person name="Woyke T."/>
            <person name="Pelin A."/>
            <person name="Henrissat B."/>
            <person name="Reynolds N.K."/>
            <person name="Benny G.L."/>
            <person name="Smith M.E."/>
            <person name="James T.Y."/>
            <person name="Grigoriev I.V."/>
        </authorList>
    </citation>
    <scope>NUCLEOTIDE SEQUENCE [LARGE SCALE GENOMIC DNA]</scope>
    <source>
        <strain evidence="2">Benny S71-1</strain>
    </source>
</reference>
<gene>
    <name evidence="1" type="ORF">SYNPS1DRAFT_14261</name>
</gene>
<dbReference type="PANTHER" id="PTHR28027">
    <property type="entry name" value="TRANSCRIPTIONAL REGULATOR MIT1"/>
    <property type="match status" value="1"/>
</dbReference>
<dbReference type="EMBL" id="KZ989440">
    <property type="protein sequence ID" value="RKP26384.1"/>
    <property type="molecule type" value="Genomic_DNA"/>
</dbReference>
<accession>A0A4P9Z1R5</accession>
<dbReference type="PANTHER" id="PTHR28027:SF1">
    <property type="entry name" value="CAMP INDEPENDENT REGULATORY PROTEIN (AFU_ORTHOLOGUE AFUA_3G09640)"/>
    <property type="match status" value="1"/>
</dbReference>
<name>A0A4P9Z1R5_9FUNG</name>
<proteinExistence type="predicted"/>
<dbReference type="GO" id="GO:0003677">
    <property type="term" value="F:DNA binding"/>
    <property type="evidence" value="ECO:0007669"/>
    <property type="project" value="TreeGrafter"/>
</dbReference>
<sequence>MRKVTAPTYIGYVDTVLDALLLFEACNLGILERAKQRPSPADRARFICSGSVFVWDEGQTGIRRWTDGRRWSSSRPRGNFIIYREL</sequence>